<accession>A0A5C8PJR5</accession>
<gene>
    <name evidence="1" type="ORF">FHP25_17870</name>
</gene>
<reference evidence="1 2" key="1">
    <citation type="submission" date="2019-06" db="EMBL/GenBank/DDBJ databases">
        <title>New taxonomy in bacterial strain CC-CFT640, isolated from vineyard.</title>
        <authorList>
            <person name="Lin S.-Y."/>
            <person name="Tsai C.-F."/>
            <person name="Young C.-C."/>
        </authorList>
    </citation>
    <scope>NUCLEOTIDE SEQUENCE [LARGE SCALE GENOMIC DNA]</scope>
    <source>
        <strain evidence="1 2">CC-CFT640</strain>
    </source>
</reference>
<dbReference type="Proteomes" id="UP000321638">
    <property type="component" value="Unassembled WGS sequence"/>
</dbReference>
<keyword evidence="2" id="KW-1185">Reference proteome</keyword>
<dbReference type="OrthoDB" id="9852149at2"/>
<evidence type="ECO:0000313" key="1">
    <source>
        <dbReference type="EMBL" id="TXL74077.1"/>
    </source>
</evidence>
<dbReference type="AlphaFoldDB" id="A0A5C8PJR5"/>
<protein>
    <submittedName>
        <fullName evidence="1">Uncharacterized protein</fullName>
    </submittedName>
</protein>
<dbReference type="EMBL" id="VDUZ01000020">
    <property type="protein sequence ID" value="TXL74077.1"/>
    <property type="molecule type" value="Genomic_DNA"/>
</dbReference>
<evidence type="ECO:0000313" key="2">
    <source>
        <dbReference type="Proteomes" id="UP000321638"/>
    </source>
</evidence>
<organism evidence="1 2">
    <name type="scientific">Vineibacter terrae</name>
    <dbReference type="NCBI Taxonomy" id="2586908"/>
    <lineage>
        <taxon>Bacteria</taxon>
        <taxon>Pseudomonadati</taxon>
        <taxon>Pseudomonadota</taxon>
        <taxon>Alphaproteobacteria</taxon>
        <taxon>Hyphomicrobiales</taxon>
        <taxon>Vineibacter</taxon>
    </lineage>
</organism>
<comment type="caution">
    <text evidence="1">The sequence shown here is derived from an EMBL/GenBank/DDBJ whole genome shotgun (WGS) entry which is preliminary data.</text>
</comment>
<proteinExistence type="predicted"/>
<sequence length="177" mass="19842">MGVSIEDIRSGLKAMQNNTKYKNKKTQMDTTNFGKLVGDLNTWLETNGKDTAGTSNEKKDVARVIHYEFKQSFIPWPEGKIGEFMTATFQPLVVTAPTGPQYTNLATVYTNKEAPDVRADVVRVLRVQDKTHSTHGANFSSNQTLRQIIDNVIAKVQGQAEVQRVQGLLRQHYPGYL</sequence>
<dbReference type="RefSeq" id="WP_147848323.1">
    <property type="nucleotide sequence ID" value="NZ_VDUZ01000020.1"/>
</dbReference>
<name>A0A5C8PJR5_9HYPH</name>